<organism evidence="13 14">
    <name type="scientific">Phytophthora kernoviae 00238/432</name>
    <dbReference type="NCBI Taxonomy" id="1284355"/>
    <lineage>
        <taxon>Eukaryota</taxon>
        <taxon>Sar</taxon>
        <taxon>Stramenopiles</taxon>
        <taxon>Oomycota</taxon>
        <taxon>Peronosporomycetes</taxon>
        <taxon>Peronosporales</taxon>
        <taxon>Peronosporaceae</taxon>
        <taxon>Phytophthora</taxon>
    </lineage>
</organism>
<feature type="transmembrane region" description="Helical" evidence="12">
    <location>
        <begin position="40"/>
        <end position="59"/>
    </location>
</feature>
<accession>A0A8J4SI27</accession>
<proteinExistence type="inferred from homology"/>
<dbReference type="GO" id="GO:0005886">
    <property type="term" value="C:plasma membrane"/>
    <property type="evidence" value="ECO:0007669"/>
    <property type="project" value="UniProtKB-SubCell"/>
</dbReference>
<keyword evidence="5" id="KW-1003">Cell membrane</keyword>
<sequence length="242" mass="26631">MGIIEGLTEFLPVSSTGHMILTAHLLGLSEDNESVKTFEVVVQLGAVLAVVVLYWNKFIDMFRFTGAVVIGLVFRDWIKAHLFGAQTVLYSLVIGGILMIVAERWSHRSERITTHDVDDITYKQAFVVGLFQILALWPGFSRSGSTISGGLFAGVSRVAAAEFTFLVSVPIMIGATGYDLYKSIDHLNSSDFPIFAIGFIAAFIVAMLAIKTFLSILKKLSLTVFAVYRFVLAAVFFIILMM</sequence>
<evidence type="ECO:0000256" key="11">
    <source>
        <dbReference type="ARBA" id="ARBA00047594"/>
    </source>
</evidence>
<evidence type="ECO:0000256" key="2">
    <source>
        <dbReference type="ARBA" id="ARBA00010621"/>
    </source>
</evidence>
<evidence type="ECO:0000256" key="6">
    <source>
        <dbReference type="ARBA" id="ARBA00022692"/>
    </source>
</evidence>
<comment type="catalytic activity">
    <reaction evidence="11">
        <text>di-trans,octa-cis-undecaprenyl diphosphate + H2O = di-trans,octa-cis-undecaprenyl phosphate + phosphate + H(+)</text>
        <dbReference type="Rhea" id="RHEA:28094"/>
        <dbReference type="ChEBI" id="CHEBI:15377"/>
        <dbReference type="ChEBI" id="CHEBI:15378"/>
        <dbReference type="ChEBI" id="CHEBI:43474"/>
        <dbReference type="ChEBI" id="CHEBI:58405"/>
        <dbReference type="ChEBI" id="CHEBI:60392"/>
        <dbReference type="EC" id="3.6.1.27"/>
    </reaction>
</comment>
<dbReference type="NCBIfam" id="NF001390">
    <property type="entry name" value="PRK00281.1-4"/>
    <property type="match status" value="1"/>
</dbReference>
<reference evidence="13" key="2">
    <citation type="submission" date="2020-02" db="EMBL/GenBank/DDBJ databases">
        <authorList>
            <person name="Studholme D.J."/>
        </authorList>
    </citation>
    <scope>NUCLEOTIDE SEQUENCE</scope>
    <source>
        <strain evidence="13">00238/432</strain>
    </source>
</reference>
<feature type="transmembrane region" description="Helical" evidence="12">
    <location>
        <begin position="222"/>
        <end position="241"/>
    </location>
</feature>
<gene>
    <name evidence="13" type="ORF">G195_001691</name>
</gene>
<dbReference type="EMBL" id="AOFI03000010">
    <property type="protein sequence ID" value="KAF4324970.1"/>
    <property type="molecule type" value="Genomic_DNA"/>
</dbReference>
<evidence type="ECO:0000256" key="5">
    <source>
        <dbReference type="ARBA" id="ARBA00022475"/>
    </source>
</evidence>
<evidence type="ECO:0000256" key="8">
    <source>
        <dbReference type="ARBA" id="ARBA00022989"/>
    </source>
</evidence>
<comment type="caution">
    <text evidence="13">The sequence shown here is derived from an EMBL/GenBank/DDBJ whole genome shotgun (WGS) entry which is preliminary data.</text>
</comment>
<evidence type="ECO:0000256" key="9">
    <source>
        <dbReference type="ARBA" id="ARBA00023136"/>
    </source>
</evidence>
<comment type="subcellular location">
    <subcellularLocation>
        <location evidence="1">Cell membrane</location>
        <topology evidence="1">Multi-pass membrane protein</topology>
    </subcellularLocation>
</comment>
<keyword evidence="7" id="KW-0378">Hydrolase</keyword>
<dbReference type="PANTHER" id="PTHR30622:SF3">
    <property type="entry name" value="UNDECAPRENYL-DIPHOSPHATASE"/>
    <property type="match status" value="1"/>
</dbReference>
<dbReference type="HAMAP" id="MF_01006">
    <property type="entry name" value="Undec_diphosphatase"/>
    <property type="match status" value="1"/>
</dbReference>
<keyword evidence="6 12" id="KW-0812">Transmembrane</keyword>
<dbReference type="InterPro" id="IPR003824">
    <property type="entry name" value="UppP"/>
</dbReference>
<keyword evidence="9 12" id="KW-0472">Membrane</keyword>
<name>A0A8J4SI27_9STRA</name>
<feature type="transmembrane region" description="Helical" evidence="12">
    <location>
        <begin position="122"/>
        <end position="140"/>
    </location>
</feature>
<evidence type="ECO:0000256" key="1">
    <source>
        <dbReference type="ARBA" id="ARBA00004651"/>
    </source>
</evidence>
<dbReference type="EC" id="3.6.1.27" evidence="3"/>
<dbReference type="Pfam" id="PF02673">
    <property type="entry name" value="BacA"/>
    <property type="match status" value="1"/>
</dbReference>
<dbReference type="GO" id="GO:0050380">
    <property type="term" value="F:undecaprenyl-diphosphatase activity"/>
    <property type="evidence" value="ECO:0007669"/>
    <property type="project" value="UniProtKB-EC"/>
</dbReference>
<feature type="transmembrane region" description="Helical" evidence="12">
    <location>
        <begin position="192"/>
        <end position="210"/>
    </location>
</feature>
<evidence type="ECO:0000256" key="7">
    <source>
        <dbReference type="ARBA" id="ARBA00022801"/>
    </source>
</evidence>
<evidence type="ECO:0000313" key="14">
    <source>
        <dbReference type="Proteomes" id="UP000702964"/>
    </source>
</evidence>
<evidence type="ECO:0000256" key="10">
    <source>
        <dbReference type="ARBA" id="ARBA00032707"/>
    </source>
</evidence>
<evidence type="ECO:0000256" key="4">
    <source>
        <dbReference type="ARBA" id="ARBA00021581"/>
    </source>
</evidence>
<evidence type="ECO:0000256" key="3">
    <source>
        <dbReference type="ARBA" id="ARBA00012374"/>
    </source>
</evidence>
<evidence type="ECO:0000313" key="13">
    <source>
        <dbReference type="EMBL" id="KAF4324970.1"/>
    </source>
</evidence>
<dbReference type="Proteomes" id="UP000702964">
    <property type="component" value="Unassembled WGS sequence"/>
</dbReference>
<dbReference type="PANTHER" id="PTHR30622">
    <property type="entry name" value="UNDECAPRENYL-DIPHOSPHATASE"/>
    <property type="match status" value="1"/>
</dbReference>
<reference evidence="13" key="1">
    <citation type="journal article" date="2015" name="Genom Data">
        <title>Draft genome sequences of Phytophthora kernoviae and Phytophthora ramorum lineage EU2 from Scotland.</title>
        <authorList>
            <person name="Sambles C."/>
            <person name="Schlenzig A."/>
            <person name="O'Neill P."/>
            <person name="Grant M."/>
            <person name="Studholme D.J."/>
        </authorList>
    </citation>
    <scope>NUCLEOTIDE SEQUENCE</scope>
    <source>
        <strain evidence="13">00238/432</strain>
    </source>
</reference>
<comment type="similarity">
    <text evidence="2">Belongs to the UppP family.</text>
</comment>
<feature type="transmembrane region" description="Helical" evidence="12">
    <location>
        <begin position="80"/>
        <end position="102"/>
    </location>
</feature>
<protein>
    <recommendedName>
        <fullName evidence="4">Undecaprenyl-diphosphatase</fullName>
        <ecNumber evidence="3">3.6.1.27</ecNumber>
    </recommendedName>
    <alternativeName>
        <fullName evidence="10">Undecaprenyl pyrophosphate phosphatase</fullName>
    </alternativeName>
</protein>
<dbReference type="AlphaFoldDB" id="A0A8J4SI27"/>
<keyword evidence="8 12" id="KW-1133">Transmembrane helix</keyword>
<feature type="transmembrane region" description="Helical" evidence="12">
    <location>
        <begin position="152"/>
        <end position="172"/>
    </location>
</feature>
<evidence type="ECO:0000256" key="12">
    <source>
        <dbReference type="SAM" id="Phobius"/>
    </source>
</evidence>